<evidence type="ECO:0000313" key="2">
    <source>
        <dbReference type="EMBL" id="KAF3760555.1"/>
    </source>
</evidence>
<sequence length="195" mass="21986">MPCDSWYAPSTKPDHDPFLLFPQYQYRPLPDGDYIRVLILEPGCGNEPLVCSLKATDLSDTETRIEYEAVSYAWGSGTKDQALLVNNSLCIITRNLRRALEQTRYTDKQRRLWADSICINQHDLAEKGHQVGLMARIYSESSCALICMGSAVAHRAAAIELSGLVSDVNHMIWKSVGRLLSLPWFRRGWVVQEAA</sequence>
<protein>
    <submittedName>
        <fullName evidence="2">HET-domain-containing protein</fullName>
    </submittedName>
</protein>
<dbReference type="AlphaFoldDB" id="A0A9P4XTL7"/>
<dbReference type="Proteomes" id="UP000803844">
    <property type="component" value="Unassembled WGS sequence"/>
</dbReference>
<proteinExistence type="predicted"/>
<name>A0A9P4XTL7_CRYP1</name>
<organism evidence="2 3">
    <name type="scientific">Cryphonectria parasitica (strain ATCC 38755 / EP155)</name>
    <dbReference type="NCBI Taxonomy" id="660469"/>
    <lineage>
        <taxon>Eukaryota</taxon>
        <taxon>Fungi</taxon>
        <taxon>Dikarya</taxon>
        <taxon>Ascomycota</taxon>
        <taxon>Pezizomycotina</taxon>
        <taxon>Sordariomycetes</taxon>
        <taxon>Sordariomycetidae</taxon>
        <taxon>Diaporthales</taxon>
        <taxon>Cryphonectriaceae</taxon>
        <taxon>Cryphonectria-Endothia species complex</taxon>
        <taxon>Cryphonectria</taxon>
    </lineage>
</organism>
<dbReference type="OrthoDB" id="2157530at2759"/>
<accession>A0A9P4XTL7</accession>
<comment type="caution">
    <text evidence="2">The sequence shown here is derived from an EMBL/GenBank/DDBJ whole genome shotgun (WGS) entry which is preliminary data.</text>
</comment>
<dbReference type="Pfam" id="PF06985">
    <property type="entry name" value="HET"/>
    <property type="match status" value="1"/>
</dbReference>
<dbReference type="InterPro" id="IPR052895">
    <property type="entry name" value="HetReg/Transcr_Mod"/>
</dbReference>
<dbReference type="RefSeq" id="XP_040771534.1">
    <property type="nucleotide sequence ID" value="XM_040917974.1"/>
</dbReference>
<feature type="non-terminal residue" evidence="2">
    <location>
        <position position="195"/>
    </location>
</feature>
<keyword evidence="3" id="KW-1185">Reference proteome</keyword>
<dbReference type="GeneID" id="63835103"/>
<gene>
    <name evidence="2" type="ORF">M406DRAFT_268952</name>
</gene>
<evidence type="ECO:0000313" key="3">
    <source>
        <dbReference type="Proteomes" id="UP000803844"/>
    </source>
</evidence>
<dbReference type="InterPro" id="IPR010730">
    <property type="entry name" value="HET"/>
</dbReference>
<dbReference type="PANTHER" id="PTHR24148">
    <property type="entry name" value="ANKYRIN REPEAT DOMAIN-CONTAINING PROTEIN 39 HOMOLOG-RELATED"/>
    <property type="match status" value="1"/>
</dbReference>
<evidence type="ECO:0000259" key="1">
    <source>
        <dbReference type="Pfam" id="PF06985"/>
    </source>
</evidence>
<dbReference type="EMBL" id="MU032352">
    <property type="protein sequence ID" value="KAF3760555.1"/>
    <property type="molecule type" value="Genomic_DNA"/>
</dbReference>
<feature type="domain" description="Heterokaryon incompatibility" evidence="1">
    <location>
        <begin position="67"/>
        <end position="193"/>
    </location>
</feature>
<reference evidence="2" key="1">
    <citation type="journal article" date="2020" name="Phytopathology">
        <title>Genome sequence of the chestnut blight fungus Cryphonectria parasitica EP155: A fundamental resource for an archetypical invasive plant pathogen.</title>
        <authorList>
            <person name="Crouch J.A."/>
            <person name="Dawe A."/>
            <person name="Aerts A."/>
            <person name="Barry K."/>
            <person name="Churchill A.C.L."/>
            <person name="Grimwood J."/>
            <person name="Hillman B."/>
            <person name="Milgroom M.G."/>
            <person name="Pangilinan J."/>
            <person name="Smith M."/>
            <person name="Salamov A."/>
            <person name="Schmutz J."/>
            <person name="Yadav J."/>
            <person name="Grigoriev I.V."/>
            <person name="Nuss D."/>
        </authorList>
    </citation>
    <scope>NUCLEOTIDE SEQUENCE</scope>
    <source>
        <strain evidence="2">EP155</strain>
    </source>
</reference>
<dbReference type="PANTHER" id="PTHR24148:SF64">
    <property type="entry name" value="HETEROKARYON INCOMPATIBILITY DOMAIN-CONTAINING PROTEIN"/>
    <property type="match status" value="1"/>
</dbReference>